<dbReference type="InterPro" id="IPR008922">
    <property type="entry name" value="Di-copper_centre_dom_sf"/>
</dbReference>
<reference evidence="6" key="1">
    <citation type="submission" date="2024-02" db="UniProtKB">
        <authorList>
            <consortium name="WormBaseParasite"/>
        </authorList>
    </citation>
    <scope>IDENTIFICATION</scope>
</reference>
<name>A0AAF3J2S3_9BILA</name>
<feature type="region of interest" description="Disordered" evidence="3">
    <location>
        <begin position="490"/>
        <end position="533"/>
    </location>
</feature>
<evidence type="ECO:0000256" key="2">
    <source>
        <dbReference type="ARBA" id="ARBA00023008"/>
    </source>
</evidence>
<dbReference type="SUPFAM" id="SSF48056">
    <property type="entry name" value="Di-copper centre-containing domain"/>
    <property type="match status" value="1"/>
</dbReference>
<evidence type="ECO:0000256" key="3">
    <source>
        <dbReference type="SAM" id="MobiDB-lite"/>
    </source>
</evidence>
<feature type="region of interest" description="Disordered" evidence="3">
    <location>
        <begin position="413"/>
        <end position="450"/>
    </location>
</feature>
<keyword evidence="5" id="KW-1185">Reference proteome</keyword>
<evidence type="ECO:0000256" key="1">
    <source>
        <dbReference type="ARBA" id="ARBA00022723"/>
    </source>
</evidence>
<dbReference type="GO" id="GO:0016491">
    <property type="term" value="F:oxidoreductase activity"/>
    <property type="evidence" value="ECO:0007669"/>
    <property type="project" value="InterPro"/>
</dbReference>
<evidence type="ECO:0000259" key="4">
    <source>
        <dbReference type="PROSITE" id="PS00498"/>
    </source>
</evidence>
<sequence length="533" mass="59029">MSDCENAPSEALKAICRQIHTWDQDSRKVVNVSSRPQNVALSLPARPSNSFECFDINCICMFLFGDFQNGVCNLLNGGVYRKATRKEWRMMSDNERNAYVKAFWAITSNGNYTELSTIHHNIQISPGAHSGPAFLPWHREFIKRLEIALRRVDPSVSLPYWDSTLESALTNPQDSILFSDQFFGNTQGLVTTGLFANWIGLGNAPTRRAMGQSQSVPFVEQDIQSTMSKNSIDQVLAFTAPQRACPFQTTFDVLEYGHGKPHVFVGGDMFEPRTSTNDPLFWLHHSFVDFIWEMWRQQKQTRDQRSTQYPTDNSACSAQAHFSTTIMSPFSPLTNRDGLGNQYTDDLYEYAPRPSCSLGNDCGSPFLFCDRSRGPSRCASRMKIGGNCAGYVNGEQACYRGACVNGRCVAEQQTSSTRTTVTPPRPTVTPPRTTVTPPRTPSTSTTTPSTTIFIGTLPPITSPQTRPTAAPNQVLVEAGIDASQLGQMLNNNQNGNHGGVRVEPGIDVGNGNTGNPYQPQQPRNPYLQPQGRK</sequence>
<dbReference type="PANTHER" id="PTHR11474:SF126">
    <property type="entry name" value="TYROSINASE-LIKE PROTEIN TYR-1-RELATED"/>
    <property type="match status" value="1"/>
</dbReference>
<dbReference type="PANTHER" id="PTHR11474">
    <property type="entry name" value="TYROSINASE FAMILY MEMBER"/>
    <property type="match status" value="1"/>
</dbReference>
<feature type="compositionally biased region" description="Low complexity" evidence="3">
    <location>
        <begin position="515"/>
        <end position="533"/>
    </location>
</feature>
<feature type="domain" description="Tyrosinase copper-binding" evidence="4">
    <location>
        <begin position="278"/>
        <end position="289"/>
    </location>
</feature>
<keyword evidence="2" id="KW-0186">Copper</keyword>
<keyword evidence="1" id="KW-0479">Metal-binding</keyword>
<dbReference type="PRINTS" id="PR00092">
    <property type="entry name" value="TYROSINASE"/>
</dbReference>
<protein>
    <submittedName>
        <fullName evidence="6">Tyrosinase copper-binding domain-containing protein</fullName>
    </submittedName>
</protein>
<accession>A0AAF3J2S3</accession>
<dbReference type="WBParaSite" id="MBELARI_LOCUS12603">
    <property type="protein sequence ID" value="MBELARI_LOCUS12603"/>
    <property type="gene ID" value="MBELARI_LOCUS12603"/>
</dbReference>
<dbReference type="GO" id="GO:0046872">
    <property type="term" value="F:metal ion binding"/>
    <property type="evidence" value="ECO:0007669"/>
    <property type="project" value="UniProtKB-KW"/>
</dbReference>
<dbReference type="InterPro" id="IPR002227">
    <property type="entry name" value="Tyrosinase_Cu-bd"/>
</dbReference>
<dbReference type="Proteomes" id="UP000887575">
    <property type="component" value="Unassembled WGS sequence"/>
</dbReference>
<dbReference type="Gene3D" id="1.10.1280.10">
    <property type="entry name" value="Di-copper center containing domain from catechol oxidase"/>
    <property type="match status" value="1"/>
</dbReference>
<feature type="compositionally biased region" description="Low complexity" evidence="3">
    <location>
        <begin position="430"/>
        <end position="450"/>
    </location>
</feature>
<dbReference type="Pfam" id="PF00264">
    <property type="entry name" value="Tyrosinase"/>
    <property type="match status" value="1"/>
</dbReference>
<dbReference type="InterPro" id="IPR050316">
    <property type="entry name" value="Tyrosinase/Hemocyanin"/>
</dbReference>
<evidence type="ECO:0000313" key="6">
    <source>
        <dbReference type="WBParaSite" id="MBELARI_LOCUS12603"/>
    </source>
</evidence>
<organism evidence="5 6">
    <name type="scientific">Mesorhabditis belari</name>
    <dbReference type="NCBI Taxonomy" id="2138241"/>
    <lineage>
        <taxon>Eukaryota</taxon>
        <taxon>Metazoa</taxon>
        <taxon>Ecdysozoa</taxon>
        <taxon>Nematoda</taxon>
        <taxon>Chromadorea</taxon>
        <taxon>Rhabditida</taxon>
        <taxon>Rhabditina</taxon>
        <taxon>Rhabditomorpha</taxon>
        <taxon>Rhabditoidea</taxon>
        <taxon>Rhabditidae</taxon>
        <taxon>Mesorhabditinae</taxon>
        <taxon>Mesorhabditis</taxon>
    </lineage>
</organism>
<dbReference type="AlphaFoldDB" id="A0AAF3J2S3"/>
<proteinExistence type="predicted"/>
<evidence type="ECO:0000313" key="5">
    <source>
        <dbReference type="Proteomes" id="UP000887575"/>
    </source>
</evidence>
<dbReference type="PROSITE" id="PS00498">
    <property type="entry name" value="TYROSINASE_2"/>
    <property type="match status" value="1"/>
</dbReference>